<keyword evidence="2" id="KW-0812">Transmembrane</keyword>
<keyword evidence="2" id="KW-0472">Membrane</keyword>
<dbReference type="AlphaFoldDB" id="A0A6C0HF44"/>
<accession>A0A6C0HF44</accession>
<feature type="region of interest" description="Disordered" evidence="1">
    <location>
        <begin position="1"/>
        <end position="27"/>
    </location>
</feature>
<keyword evidence="2" id="KW-1133">Transmembrane helix</keyword>
<evidence type="ECO:0000256" key="1">
    <source>
        <dbReference type="SAM" id="MobiDB-lite"/>
    </source>
</evidence>
<evidence type="ECO:0000256" key="2">
    <source>
        <dbReference type="SAM" id="Phobius"/>
    </source>
</evidence>
<proteinExistence type="predicted"/>
<dbReference type="NCBIfam" id="NF033632">
    <property type="entry name" value="SLATT_4"/>
    <property type="match status" value="1"/>
</dbReference>
<name>A0A6C0HF44_9ZZZZ</name>
<dbReference type="EMBL" id="MN739943">
    <property type="protein sequence ID" value="QHT78990.1"/>
    <property type="molecule type" value="Genomic_DNA"/>
</dbReference>
<reference evidence="3" key="1">
    <citation type="journal article" date="2020" name="Nature">
        <title>Giant virus diversity and host interactions through global metagenomics.</title>
        <authorList>
            <person name="Schulz F."/>
            <person name="Roux S."/>
            <person name="Paez-Espino D."/>
            <person name="Jungbluth S."/>
            <person name="Walsh D.A."/>
            <person name="Denef V.J."/>
            <person name="McMahon K.D."/>
            <person name="Konstantinidis K.T."/>
            <person name="Eloe-Fadrosh E.A."/>
            <person name="Kyrpides N.C."/>
            <person name="Woyke T."/>
        </authorList>
    </citation>
    <scope>NUCLEOTIDE SEQUENCE</scope>
    <source>
        <strain evidence="3">GVMAG-M-3300023179-97</strain>
    </source>
</reference>
<feature type="transmembrane region" description="Helical" evidence="2">
    <location>
        <begin position="95"/>
        <end position="119"/>
    </location>
</feature>
<evidence type="ECO:0000313" key="3">
    <source>
        <dbReference type="EMBL" id="QHT78990.1"/>
    </source>
</evidence>
<feature type="transmembrane region" description="Helical" evidence="2">
    <location>
        <begin position="68"/>
        <end position="89"/>
    </location>
</feature>
<organism evidence="3">
    <name type="scientific">viral metagenome</name>
    <dbReference type="NCBI Taxonomy" id="1070528"/>
    <lineage>
        <taxon>unclassified sequences</taxon>
        <taxon>metagenomes</taxon>
        <taxon>organismal metagenomes</taxon>
    </lineage>
</organism>
<protein>
    <submittedName>
        <fullName evidence="3">Uncharacterized protein</fullName>
    </submittedName>
</protein>
<sequence length="264" mass="29528">MSVNGNSGDKESKPSNSNQKQKPAEKEVNISWNSALETLIAEEAERCSGLSWLHNECEAYFAKRTNMIALPVIILSTANGFLSGSSQMIFGDASISSIGLGVVSLFTGLLSTIGSYFAWAKRTEAHKISAIQYQKISRFLTIELSLPKKERIQARDILKITRDQIERLMEISPPIPESILRRYKQRFKDRQDVTHPEIISGLHKVFINKMEESEKQIQPYVKPEFKLPSFPLSQPKSSVSSKLSVGSKASTENVVINVNSPKEK</sequence>